<evidence type="ECO:0000256" key="1">
    <source>
        <dbReference type="ARBA" id="ARBA00022478"/>
    </source>
</evidence>
<dbReference type="GO" id="GO:0006360">
    <property type="term" value="P:transcription by RNA polymerase I"/>
    <property type="evidence" value="ECO:0007669"/>
    <property type="project" value="TreeGrafter"/>
</dbReference>
<evidence type="ECO:0000256" key="3">
    <source>
        <dbReference type="SAM" id="MobiDB-lite"/>
    </source>
</evidence>
<feature type="compositionally biased region" description="Acidic residues" evidence="3">
    <location>
        <begin position="15"/>
        <end position="29"/>
    </location>
</feature>
<evidence type="ECO:0000256" key="2">
    <source>
        <dbReference type="ARBA" id="ARBA00023163"/>
    </source>
</evidence>
<feature type="compositionally biased region" description="Basic residues" evidence="3">
    <location>
        <begin position="33"/>
        <end position="42"/>
    </location>
</feature>
<feature type="region of interest" description="Disordered" evidence="3">
    <location>
        <begin position="1"/>
        <end position="93"/>
    </location>
</feature>
<protein>
    <submittedName>
        <fullName evidence="4">Uncharacterized protein</fullName>
    </submittedName>
</protein>
<evidence type="ECO:0000313" key="4">
    <source>
        <dbReference type="EMBL" id="QHT29685.1"/>
    </source>
</evidence>
<dbReference type="Pfam" id="PF01192">
    <property type="entry name" value="RNA_pol_Rpb6"/>
    <property type="match status" value="1"/>
</dbReference>
<dbReference type="InterPro" id="IPR036161">
    <property type="entry name" value="RPB6/omega-like_sf"/>
</dbReference>
<dbReference type="GO" id="GO:0003899">
    <property type="term" value="F:DNA-directed RNA polymerase activity"/>
    <property type="evidence" value="ECO:0007669"/>
    <property type="project" value="InterPro"/>
</dbReference>
<dbReference type="GO" id="GO:0005665">
    <property type="term" value="C:RNA polymerase II, core complex"/>
    <property type="evidence" value="ECO:0007669"/>
    <property type="project" value="TreeGrafter"/>
</dbReference>
<reference evidence="4" key="1">
    <citation type="journal article" date="2020" name="Nature">
        <title>Giant virus diversity and host interactions through global metagenomics.</title>
        <authorList>
            <person name="Schulz F."/>
            <person name="Roux S."/>
            <person name="Paez-Espino D."/>
            <person name="Jungbluth S."/>
            <person name="Walsh D.A."/>
            <person name="Denef V.J."/>
            <person name="McMahon K.D."/>
            <person name="Konstantinidis K.T."/>
            <person name="Eloe-Fadrosh E.A."/>
            <person name="Kyrpides N.C."/>
            <person name="Woyke T."/>
        </authorList>
    </citation>
    <scope>NUCLEOTIDE SEQUENCE</scope>
    <source>
        <strain evidence="4">GVMAG-M-3300009068-24</strain>
    </source>
</reference>
<dbReference type="GO" id="GO:0003677">
    <property type="term" value="F:DNA binding"/>
    <property type="evidence" value="ECO:0007669"/>
    <property type="project" value="InterPro"/>
</dbReference>
<dbReference type="PANTHER" id="PTHR47227:SF5">
    <property type="entry name" value="DNA-DIRECTED RNA POLYMERASES I, II, AND III SUBUNIT RPABC2"/>
    <property type="match status" value="1"/>
</dbReference>
<organism evidence="4">
    <name type="scientific">viral metagenome</name>
    <dbReference type="NCBI Taxonomy" id="1070528"/>
    <lineage>
        <taxon>unclassified sequences</taxon>
        <taxon>metagenomes</taxon>
        <taxon>organismal metagenomes</taxon>
    </lineage>
</organism>
<accession>A0A6C0EQX2</accession>
<dbReference type="PANTHER" id="PTHR47227">
    <property type="entry name" value="DNA-DIRECTED RNA POLYMERASE SUBUNIT K"/>
    <property type="match status" value="1"/>
</dbReference>
<dbReference type="GO" id="GO:0005736">
    <property type="term" value="C:RNA polymerase I complex"/>
    <property type="evidence" value="ECO:0007669"/>
    <property type="project" value="TreeGrafter"/>
</dbReference>
<dbReference type="GO" id="GO:0006366">
    <property type="term" value="P:transcription by RNA polymerase II"/>
    <property type="evidence" value="ECO:0007669"/>
    <property type="project" value="TreeGrafter"/>
</dbReference>
<feature type="compositionally biased region" description="Acidic residues" evidence="3">
    <location>
        <begin position="49"/>
        <end position="80"/>
    </location>
</feature>
<proteinExistence type="predicted"/>
<sequence>MSKMIDDDDPKLTEMDDEEEEEDEEEEDELPRTTHRGNKATRRVMLSGAEDDEGAGSEDEDEDDDEGGESDEDNDGEGEDEPRYSELATSAAQASATGMNFAFDELADDDEVADDEEDERYLQKFDENMKKNVIQDYHPVMIVQNSDEIEVLSKVIRDQDGRIIDPLHQSLPFITKYERTRILGERARQINAGSPPFVAVEPGIIDGYLIALQEFKEKKIPFILKRPISGNHVEYWKLSDLEIL</sequence>
<dbReference type="GO" id="GO:0042797">
    <property type="term" value="P:tRNA transcription by RNA polymerase III"/>
    <property type="evidence" value="ECO:0007669"/>
    <property type="project" value="TreeGrafter"/>
</dbReference>
<name>A0A6C0EQX2_9ZZZZ</name>
<dbReference type="SUPFAM" id="SSF63562">
    <property type="entry name" value="RPB6/omega subunit-like"/>
    <property type="match status" value="1"/>
</dbReference>
<dbReference type="InterPro" id="IPR020708">
    <property type="entry name" value="DNA-dir_RNA_polK_14-18kDa_CS"/>
</dbReference>
<dbReference type="GO" id="GO:0005666">
    <property type="term" value="C:RNA polymerase III complex"/>
    <property type="evidence" value="ECO:0007669"/>
    <property type="project" value="TreeGrafter"/>
</dbReference>
<keyword evidence="2" id="KW-0804">Transcription</keyword>
<dbReference type="SMART" id="SM01409">
    <property type="entry name" value="RNA_pol_Rpb6"/>
    <property type="match status" value="1"/>
</dbReference>
<keyword evidence="1" id="KW-0240">DNA-directed RNA polymerase</keyword>
<dbReference type="EMBL" id="MN738881">
    <property type="protein sequence ID" value="QHT29685.1"/>
    <property type="molecule type" value="Genomic_DNA"/>
</dbReference>
<dbReference type="PROSITE" id="PS01111">
    <property type="entry name" value="RNA_POL_K_14KD"/>
    <property type="match status" value="1"/>
</dbReference>
<dbReference type="Gene3D" id="3.90.940.10">
    <property type="match status" value="1"/>
</dbReference>
<dbReference type="InterPro" id="IPR006110">
    <property type="entry name" value="Pol_omega/Rpo6/RPB6"/>
</dbReference>
<dbReference type="AlphaFoldDB" id="A0A6C0EQX2"/>